<keyword evidence="4" id="KW-0677">Repeat</keyword>
<evidence type="ECO:0000256" key="5">
    <source>
        <dbReference type="ARBA" id="ARBA00023136"/>
    </source>
</evidence>
<dbReference type="Proteomes" id="UP001283361">
    <property type="component" value="Unassembled WGS sequence"/>
</dbReference>
<reference evidence="10" key="1">
    <citation type="journal article" date="2023" name="G3 (Bethesda)">
        <title>A reference genome for the long-term kleptoplast-retaining sea slug Elysia crispata morphotype clarki.</title>
        <authorList>
            <person name="Eastman K.E."/>
            <person name="Pendleton A.L."/>
            <person name="Shaikh M.A."/>
            <person name="Suttiyut T."/>
            <person name="Ogas R."/>
            <person name="Tomko P."/>
            <person name="Gavelis G."/>
            <person name="Widhalm J.R."/>
            <person name="Wisecaver J.H."/>
        </authorList>
    </citation>
    <scope>NUCLEOTIDE SEQUENCE</scope>
    <source>
        <strain evidence="10">ECLA1</strain>
    </source>
</reference>
<keyword evidence="6 8" id="KW-1015">Disulfide bond</keyword>
<feature type="disulfide bond" evidence="8">
    <location>
        <begin position="152"/>
        <end position="162"/>
    </location>
</feature>
<name>A0AAE0YPT4_9GAST</name>
<dbReference type="SMART" id="SM00181">
    <property type="entry name" value="EGF"/>
    <property type="match status" value="5"/>
</dbReference>
<dbReference type="InterPro" id="IPR000742">
    <property type="entry name" value="EGF"/>
</dbReference>
<dbReference type="EMBL" id="JAWDGP010005712">
    <property type="protein sequence ID" value="KAK3753430.1"/>
    <property type="molecule type" value="Genomic_DNA"/>
</dbReference>
<dbReference type="InterPro" id="IPR056806">
    <property type="entry name" value="EGF_STAB1-2"/>
</dbReference>
<dbReference type="SUPFAM" id="SSF57196">
    <property type="entry name" value="EGF/Laminin"/>
    <property type="match status" value="1"/>
</dbReference>
<evidence type="ECO:0000313" key="11">
    <source>
        <dbReference type="Proteomes" id="UP001283361"/>
    </source>
</evidence>
<comment type="caution">
    <text evidence="8">Lacks conserved residue(s) required for the propagation of feature annotation.</text>
</comment>
<evidence type="ECO:0000256" key="1">
    <source>
        <dbReference type="ARBA" id="ARBA00004370"/>
    </source>
</evidence>
<dbReference type="AlphaFoldDB" id="A0AAE0YPT4"/>
<keyword evidence="11" id="KW-1185">Reference proteome</keyword>
<evidence type="ECO:0000259" key="9">
    <source>
        <dbReference type="PROSITE" id="PS50026"/>
    </source>
</evidence>
<dbReference type="PROSITE" id="PS00010">
    <property type="entry name" value="ASX_HYDROXYL"/>
    <property type="match status" value="1"/>
</dbReference>
<evidence type="ECO:0000256" key="4">
    <source>
        <dbReference type="ARBA" id="ARBA00022737"/>
    </source>
</evidence>
<dbReference type="PROSITE" id="PS50026">
    <property type="entry name" value="EGF_3"/>
    <property type="match status" value="3"/>
</dbReference>
<sequence>MKELLSVYFLKDWCIARAIGLRMPPKTACTCLHGLCNDGPDGDGLCRKNTCQPGYISENCDRKVMACGPRTVTCHAHAFCYVGHDNIYRCKCNPGYEGDGEDCLELDPCEQKMNGGCHQQATCIKLTPTMLKCECNTGWVGDGTFCSPRSPCYEGCHENATCLNIDSEFHCVCDVGFSGNGTWCETDNVCLENNGGCDPKAYCSPLKPGLAFGENRTCQCPPDMSGDGSVCHGTIAEQVMAHPNLTRLASLIKFFNSLPCPCHTPLFPVVLTAVMPTLSIMFPSHHLQADHIIDTTTVFHHIQLRANPVDRDRLATTLRRPLHQCQYEPGPSRAAIEERKIVESLGHWIDNKKKIILSKTSTFMLEMKSSITGLILGRHLRRRDLGNRKFSESFGEAMLGGANQKGQSYVNSLVYIQIARRSASNPCCNLALGVPELDPGWPPIGAMLQDCMILNWRDER</sequence>
<dbReference type="PROSITE" id="PS01186">
    <property type="entry name" value="EGF_2"/>
    <property type="match status" value="3"/>
</dbReference>
<comment type="subcellular location">
    <subcellularLocation>
        <location evidence="1">Membrane</location>
    </subcellularLocation>
</comment>
<dbReference type="FunFam" id="2.10.25.10:FF:000040">
    <property type="entry name" value="Stabilin 2"/>
    <property type="match status" value="1"/>
</dbReference>
<dbReference type="PANTHER" id="PTHR24038">
    <property type="entry name" value="STABILIN"/>
    <property type="match status" value="1"/>
</dbReference>
<proteinExistence type="predicted"/>
<dbReference type="InterPro" id="IPR009030">
    <property type="entry name" value="Growth_fac_rcpt_cys_sf"/>
</dbReference>
<evidence type="ECO:0000256" key="7">
    <source>
        <dbReference type="ARBA" id="ARBA00023180"/>
    </source>
</evidence>
<dbReference type="InterPro" id="IPR024731">
    <property type="entry name" value="NELL2-like_EGF"/>
</dbReference>
<keyword evidence="2 8" id="KW-0245">EGF-like domain</keyword>
<feature type="domain" description="EGF-like" evidence="9">
    <location>
        <begin position="148"/>
        <end position="185"/>
    </location>
</feature>
<organism evidence="10 11">
    <name type="scientific">Elysia crispata</name>
    <name type="common">lettuce slug</name>
    <dbReference type="NCBI Taxonomy" id="231223"/>
    <lineage>
        <taxon>Eukaryota</taxon>
        <taxon>Metazoa</taxon>
        <taxon>Spiralia</taxon>
        <taxon>Lophotrochozoa</taxon>
        <taxon>Mollusca</taxon>
        <taxon>Gastropoda</taxon>
        <taxon>Heterobranchia</taxon>
        <taxon>Euthyneura</taxon>
        <taxon>Panpulmonata</taxon>
        <taxon>Sacoglossa</taxon>
        <taxon>Placobranchoidea</taxon>
        <taxon>Plakobranchidae</taxon>
        <taxon>Elysia</taxon>
    </lineage>
</organism>
<keyword evidence="7" id="KW-0325">Glycoprotein</keyword>
<feature type="domain" description="EGF-like" evidence="9">
    <location>
        <begin position="105"/>
        <end position="147"/>
    </location>
</feature>
<evidence type="ECO:0000256" key="8">
    <source>
        <dbReference type="PROSITE-ProRule" id="PRU00076"/>
    </source>
</evidence>
<dbReference type="Pfam" id="PF24887">
    <property type="entry name" value="EGF_STAB1-2"/>
    <property type="match status" value="1"/>
</dbReference>
<evidence type="ECO:0000256" key="2">
    <source>
        <dbReference type="ARBA" id="ARBA00022536"/>
    </source>
</evidence>
<dbReference type="SUPFAM" id="SSF57184">
    <property type="entry name" value="Growth factor receptor domain"/>
    <property type="match status" value="1"/>
</dbReference>
<evidence type="ECO:0000313" key="10">
    <source>
        <dbReference type="EMBL" id="KAK3753430.1"/>
    </source>
</evidence>
<comment type="caution">
    <text evidence="10">The sequence shown here is derived from an EMBL/GenBank/DDBJ whole genome shotgun (WGS) entry which is preliminary data.</text>
</comment>
<feature type="domain" description="EGF-like" evidence="9">
    <location>
        <begin position="63"/>
        <end position="104"/>
    </location>
</feature>
<dbReference type="PANTHER" id="PTHR24038:SF11">
    <property type="entry name" value="INTEGRIN BETA-LIKE PROTEIN E"/>
    <property type="match status" value="1"/>
</dbReference>
<accession>A0AAE0YPT4</accession>
<protein>
    <recommendedName>
        <fullName evidence="9">EGF-like domain-containing protein</fullName>
    </recommendedName>
</protein>
<evidence type="ECO:0000256" key="6">
    <source>
        <dbReference type="ARBA" id="ARBA00023157"/>
    </source>
</evidence>
<keyword evidence="5" id="KW-0472">Membrane</keyword>
<dbReference type="GO" id="GO:0016020">
    <property type="term" value="C:membrane"/>
    <property type="evidence" value="ECO:0007669"/>
    <property type="project" value="UniProtKB-SubCell"/>
</dbReference>
<dbReference type="InterPro" id="IPR000152">
    <property type="entry name" value="EGF-type_Asp/Asn_hydroxyl_site"/>
</dbReference>
<evidence type="ECO:0000256" key="3">
    <source>
        <dbReference type="ARBA" id="ARBA00022729"/>
    </source>
</evidence>
<dbReference type="Pfam" id="PF12947">
    <property type="entry name" value="EGF_3"/>
    <property type="match status" value="3"/>
</dbReference>
<dbReference type="Gene3D" id="2.10.25.10">
    <property type="entry name" value="Laminin"/>
    <property type="match status" value="4"/>
</dbReference>
<gene>
    <name evidence="10" type="ORF">RRG08_056322</name>
</gene>
<keyword evidence="3" id="KW-0732">Signal</keyword>